<dbReference type="EMBL" id="JAENII010000006">
    <property type="protein sequence ID" value="MBK1827256.1"/>
    <property type="molecule type" value="Genomic_DNA"/>
</dbReference>
<organism evidence="1 2">
    <name type="scientific">Haloferula rosea</name>
    <dbReference type="NCBI Taxonomy" id="490093"/>
    <lineage>
        <taxon>Bacteria</taxon>
        <taxon>Pseudomonadati</taxon>
        <taxon>Verrucomicrobiota</taxon>
        <taxon>Verrucomicrobiia</taxon>
        <taxon>Verrucomicrobiales</taxon>
        <taxon>Verrucomicrobiaceae</taxon>
        <taxon>Haloferula</taxon>
    </lineage>
</organism>
<name>A0A934REU7_9BACT</name>
<gene>
    <name evidence="1" type="ORF">JIN81_09495</name>
</gene>
<accession>A0A934REU7</accession>
<dbReference type="InterPro" id="IPR006311">
    <property type="entry name" value="TAT_signal"/>
</dbReference>
<dbReference type="Pfam" id="PF07586">
    <property type="entry name" value="HXXSHH"/>
    <property type="match status" value="1"/>
</dbReference>
<dbReference type="RefSeq" id="WP_200278707.1">
    <property type="nucleotide sequence ID" value="NZ_JAENII010000006.1"/>
</dbReference>
<proteinExistence type="predicted"/>
<sequence length="455" mass="50093">MKYYDRRNFLRDLGVSAALAPFVGGLPSLLGKDSGAAPAKQRLIVMFSPNGTIPEEFWPEISEDSLSFKRILEPLEDFRDRTLALRGIANKIRGDGDGHMRGMSCLLTGTELLPGNIQGGGNTPAGWAGGISIDQELKNRLQKNEVTRTRFGSIEFGVAVPNRADPWTRMCYAGADKPLAPISDPEQMLAKLYGDAKDKETLLGIVDGVKDDIGRVARKLSSEDREMLDQHLTLVREMEVELSQAGQKELIHPVPEIDPAVELVNDNTPELSRMQIDLLVSAMANDMTRIGTLQFMRSVGQARMHWLDVQEGHHGLSHEPDGNKDSREKLIRINRWFAGELAYLVRRLHDTPEPGADGSMLDHTLVIWLNELGKGNSHTLNDIPFLMIGGAPGIRMGRSLDFAQTPKHEGKAKQGNKRNFVAHNRLWLTVAEAMGQPLDSFGNADLCAGGALDLG</sequence>
<reference evidence="1" key="1">
    <citation type="submission" date="2021-01" db="EMBL/GenBank/DDBJ databases">
        <title>Modified the classification status of verrucomicrobia.</title>
        <authorList>
            <person name="Feng X."/>
        </authorList>
    </citation>
    <scope>NUCLEOTIDE SEQUENCE</scope>
    <source>
        <strain evidence="1">KCTC 22201</strain>
    </source>
</reference>
<dbReference type="Proteomes" id="UP000658278">
    <property type="component" value="Unassembled WGS sequence"/>
</dbReference>
<evidence type="ECO:0000313" key="2">
    <source>
        <dbReference type="Proteomes" id="UP000658278"/>
    </source>
</evidence>
<keyword evidence="2" id="KW-1185">Reference proteome</keyword>
<dbReference type="InterPro" id="IPR011447">
    <property type="entry name" value="DUF1552"/>
</dbReference>
<dbReference type="AlphaFoldDB" id="A0A934REU7"/>
<dbReference type="PROSITE" id="PS51318">
    <property type="entry name" value="TAT"/>
    <property type="match status" value="1"/>
</dbReference>
<comment type="caution">
    <text evidence="1">The sequence shown here is derived from an EMBL/GenBank/DDBJ whole genome shotgun (WGS) entry which is preliminary data.</text>
</comment>
<evidence type="ECO:0000313" key="1">
    <source>
        <dbReference type="EMBL" id="MBK1827256.1"/>
    </source>
</evidence>
<protein>
    <submittedName>
        <fullName evidence="1">DUF1552 domain-containing protein</fullName>
    </submittedName>
</protein>